<dbReference type="AlphaFoldDB" id="A0A2S3UJE8"/>
<gene>
    <name evidence="1" type="ORF">CLV41_12111</name>
</gene>
<proteinExistence type="predicted"/>
<protein>
    <submittedName>
        <fullName evidence="1">Uncharacterized protein</fullName>
    </submittedName>
</protein>
<sequence length="57" mass="6585">MNIVIASHLRKQCVLLILGKIQIIMSNQNYTEKARDNTQVLREARDLNASRITQVDF</sequence>
<comment type="caution">
    <text evidence="1">The sequence shown here is derived from an EMBL/GenBank/DDBJ whole genome shotgun (WGS) entry which is preliminary data.</text>
</comment>
<reference evidence="1 2" key="1">
    <citation type="submission" date="2018-01" db="EMBL/GenBank/DDBJ databases">
        <title>Genomic Encyclopedia of Archaeal and Bacterial Type Strains, Phase II (KMG-II): from individual species to whole genera.</title>
        <authorList>
            <person name="Goeker M."/>
        </authorList>
    </citation>
    <scope>NUCLEOTIDE SEQUENCE [LARGE SCALE GENOMIC DNA]</scope>
    <source>
        <strain evidence="1 2">DSM 17023</strain>
    </source>
</reference>
<organism evidence="1 2">
    <name type="scientific">Roseibium marinum</name>
    <dbReference type="NCBI Taxonomy" id="281252"/>
    <lineage>
        <taxon>Bacteria</taxon>
        <taxon>Pseudomonadati</taxon>
        <taxon>Pseudomonadota</taxon>
        <taxon>Alphaproteobacteria</taxon>
        <taxon>Hyphomicrobiales</taxon>
        <taxon>Stappiaceae</taxon>
        <taxon>Roseibium</taxon>
    </lineage>
</organism>
<evidence type="ECO:0000313" key="1">
    <source>
        <dbReference type="EMBL" id="POF27785.1"/>
    </source>
</evidence>
<dbReference type="EMBL" id="PPCN01000021">
    <property type="protein sequence ID" value="POF27785.1"/>
    <property type="molecule type" value="Genomic_DNA"/>
</dbReference>
<dbReference type="Proteomes" id="UP000236959">
    <property type="component" value="Unassembled WGS sequence"/>
</dbReference>
<name>A0A2S3UJE8_9HYPH</name>
<evidence type="ECO:0000313" key="2">
    <source>
        <dbReference type="Proteomes" id="UP000236959"/>
    </source>
</evidence>
<keyword evidence="2" id="KW-1185">Reference proteome</keyword>
<accession>A0A2S3UJE8</accession>